<dbReference type="EMBL" id="DWZJ01000076">
    <property type="protein sequence ID" value="HJB13813.1"/>
    <property type="molecule type" value="Genomic_DNA"/>
</dbReference>
<protein>
    <submittedName>
        <fullName evidence="1">Uncharacterized protein</fullName>
    </submittedName>
</protein>
<evidence type="ECO:0000313" key="2">
    <source>
        <dbReference type="Proteomes" id="UP000823824"/>
    </source>
</evidence>
<evidence type="ECO:0000313" key="1">
    <source>
        <dbReference type="EMBL" id="HJB13813.1"/>
    </source>
</evidence>
<dbReference type="Proteomes" id="UP000823824">
    <property type="component" value="Unassembled WGS sequence"/>
</dbReference>
<organism evidence="1 2">
    <name type="scientific">Candidatus Oscillibacter excrementigallinarum</name>
    <dbReference type="NCBI Taxonomy" id="2838716"/>
    <lineage>
        <taxon>Bacteria</taxon>
        <taxon>Bacillati</taxon>
        <taxon>Bacillota</taxon>
        <taxon>Clostridia</taxon>
        <taxon>Eubacteriales</taxon>
        <taxon>Oscillospiraceae</taxon>
        <taxon>Oscillibacter</taxon>
    </lineage>
</organism>
<comment type="caution">
    <text evidence="1">The sequence shown here is derived from an EMBL/GenBank/DDBJ whole genome shotgun (WGS) entry which is preliminary data.</text>
</comment>
<dbReference type="AlphaFoldDB" id="A0A9D2LJD3"/>
<reference evidence="1" key="1">
    <citation type="journal article" date="2021" name="PeerJ">
        <title>Extensive microbial diversity within the chicken gut microbiome revealed by metagenomics and culture.</title>
        <authorList>
            <person name="Gilroy R."/>
            <person name="Ravi A."/>
            <person name="Getino M."/>
            <person name="Pursley I."/>
            <person name="Horton D.L."/>
            <person name="Alikhan N.F."/>
            <person name="Baker D."/>
            <person name="Gharbi K."/>
            <person name="Hall N."/>
            <person name="Watson M."/>
            <person name="Adriaenssens E.M."/>
            <person name="Foster-Nyarko E."/>
            <person name="Jarju S."/>
            <person name="Secka A."/>
            <person name="Antonio M."/>
            <person name="Oren A."/>
            <person name="Chaudhuri R.R."/>
            <person name="La Ragione R."/>
            <person name="Hildebrand F."/>
            <person name="Pallen M.J."/>
        </authorList>
    </citation>
    <scope>NUCLEOTIDE SEQUENCE</scope>
    <source>
        <strain evidence="1">ChiBcec18-1249</strain>
    </source>
</reference>
<proteinExistence type="predicted"/>
<gene>
    <name evidence="1" type="ORF">H9787_08880</name>
</gene>
<sequence>MNHTKTMLADILLHLRKRAARRDPVWRDLAAREEAAYGRVRRRCAGDRALLQEVGDLSDACCALAEYAGEYQFFLGLQMGLELGALDLLGAEEEETIPHAFSSP</sequence>
<name>A0A9D2LJD3_9FIRM</name>
<accession>A0A9D2LJD3</accession>
<reference evidence="1" key="2">
    <citation type="submission" date="2021-04" db="EMBL/GenBank/DDBJ databases">
        <authorList>
            <person name="Gilroy R."/>
        </authorList>
    </citation>
    <scope>NUCLEOTIDE SEQUENCE</scope>
    <source>
        <strain evidence="1">ChiBcec18-1249</strain>
    </source>
</reference>